<dbReference type="GeneID" id="8853292"/>
<feature type="compositionally biased region" description="Acidic residues" evidence="1">
    <location>
        <begin position="664"/>
        <end position="674"/>
    </location>
</feature>
<feature type="region of interest" description="Disordered" evidence="1">
    <location>
        <begin position="559"/>
        <end position="708"/>
    </location>
</feature>
<dbReference type="OMA" id="ELWKNQN"/>
<feature type="compositionally biased region" description="Acidic residues" evidence="1">
    <location>
        <begin position="635"/>
        <end position="646"/>
    </location>
</feature>
<feature type="region of interest" description="Disordered" evidence="1">
    <location>
        <begin position="297"/>
        <end position="360"/>
    </location>
</feature>
<feature type="region of interest" description="Disordered" evidence="1">
    <location>
        <begin position="378"/>
        <end position="418"/>
    </location>
</feature>
<dbReference type="KEGG" id="ngr:NAEGRDRAFT_68940"/>
<feature type="compositionally biased region" description="Low complexity" evidence="1">
    <location>
        <begin position="785"/>
        <end position="811"/>
    </location>
</feature>
<feature type="compositionally biased region" description="Low complexity" evidence="1">
    <location>
        <begin position="400"/>
        <end position="410"/>
    </location>
</feature>
<evidence type="ECO:0000256" key="1">
    <source>
        <dbReference type="SAM" id="MobiDB-lite"/>
    </source>
</evidence>
<name>D2VJ78_NAEGR</name>
<gene>
    <name evidence="2" type="ORF">NAEGRDRAFT_68940</name>
</gene>
<feature type="compositionally biased region" description="Low complexity" evidence="1">
    <location>
        <begin position="324"/>
        <end position="339"/>
    </location>
</feature>
<reference evidence="2 3" key="1">
    <citation type="journal article" date="2010" name="Cell">
        <title>The genome of Naegleria gruberi illuminates early eukaryotic versatility.</title>
        <authorList>
            <person name="Fritz-Laylin L.K."/>
            <person name="Prochnik S.E."/>
            <person name="Ginger M.L."/>
            <person name="Dacks J.B."/>
            <person name="Carpenter M.L."/>
            <person name="Field M.C."/>
            <person name="Kuo A."/>
            <person name="Paredez A."/>
            <person name="Chapman J."/>
            <person name="Pham J."/>
            <person name="Shu S."/>
            <person name="Neupane R."/>
            <person name="Cipriano M."/>
            <person name="Mancuso J."/>
            <person name="Tu H."/>
            <person name="Salamov A."/>
            <person name="Lindquist E."/>
            <person name="Shapiro H."/>
            <person name="Lucas S."/>
            <person name="Grigoriev I.V."/>
            <person name="Cande W.Z."/>
            <person name="Fulton C."/>
            <person name="Rokhsar D.S."/>
            <person name="Dawson S.C."/>
        </authorList>
    </citation>
    <scope>NUCLEOTIDE SEQUENCE [LARGE SCALE GENOMIC DNA]</scope>
    <source>
        <strain evidence="2 3">NEG-M</strain>
    </source>
</reference>
<feature type="compositionally biased region" description="Polar residues" evidence="1">
    <location>
        <begin position="697"/>
        <end position="708"/>
    </location>
</feature>
<dbReference type="VEuPathDB" id="AmoebaDB:NAEGRDRAFT_68940"/>
<protein>
    <submittedName>
        <fullName evidence="2">Predicted protein</fullName>
    </submittedName>
</protein>
<evidence type="ECO:0000313" key="2">
    <source>
        <dbReference type="EMBL" id="EFC43232.1"/>
    </source>
</evidence>
<feature type="region of interest" description="Disordered" evidence="1">
    <location>
        <begin position="748"/>
        <end position="870"/>
    </location>
</feature>
<dbReference type="Pfam" id="PF14924">
    <property type="entry name" value="MAP10_N"/>
    <property type="match status" value="1"/>
</dbReference>
<evidence type="ECO:0000313" key="3">
    <source>
        <dbReference type="Proteomes" id="UP000006671"/>
    </source>
</evidence>
<dbReference type="Proteomes" id="UP000006671">
    <property type="component" value="Unassembled WGS sequence"/>
</dbReference>
<proteinExistence type="predicted"/>
<dbReference type="RefSeq" id="XP_002675976.1">
    <property type="nucleotide sequence ID" value="XM_002675930.1"/>
</dbReference>
<accession>D2VJ78</accession>
<sequence length="870" mass="99558">MYIQKPEGPYGRDDTQENRMFKEGFKQTSFYGTGMMKNQEKVSSHNMLFRTGKSVVFSMERMELGQYIQTLPLYVFLFILTASPTDMTYGGSMADPNMGRGNWKPVLIGSVSIPLNELKVSDEIDAPKGERIPQKRTISGTFTIKNDRGYDVGVIDMDVRLRSLVKAGPIDNFNEYLTQNFSKSFSLQRPMTDGGPHSGTMDKSLRMQTGAVTRNPLFTVTDNTFQNQPVQNTYNPMLGTMANGEMGALSTLVQHYKDTQAQTIMMRGQIENQINTMANQLADISRQLKGEPQRFVEERQTKKKVKKKSITSSGKVLNTQPIKRPSSANPSRPSSLSNSTKTVDSLSMRKKNVTLGRNTNSYLEQPTKDWYHVLHGTSTVRKPQSASSSTKSSVSKKKTVTPSSATSSMKTSKKVDKSVRLEEELARHVLENLHQQQEDDEREGTTMSGLIPQLADTLKLLARKSQKQEEEPEEMITIPSELYKTIKENNDRYNNLQRSYQAIMEEFVDNPNKLFSSMTRVDTRGMSFREKELWKNQNKLITLLRDNYNQIKKENGMQALKDVKSSQKRSPIIESSVKKPSPRKVEEVEESTDSSSSSSSEEEKKKKKDKKDKKDKKEKKKEKKEKEINTKPVIEVEETQEEEEDQGYQFSQFHGDHDPTPVIEVEETQEEEESNGYAPNQPQSAEDFLKQYDEGNENQNYEPQHDTSQMFQTQANQNPIEIMTATDAYLPLSASLGVSEIKTTGETETSFGDFEEFDNSHFDTSEAPQSDTLRTEDFSVVHVSQDNTDNNNNYYDDQQQEEYQPQQQVVQEVEEEEFEDFDNDFEEQHDENQDPEDETYEEQQEGHQEQEVVDSVDYSGIEDRTEEERI</sequence>
<feature type="compositionally biased region" description="Basic residues" evidence="1">
    <location>
        <begin position="605"/>
        <end position="623"/>
    </location>
</feature>
<organism evidence="3">
    <name type="scientific">Naegleria gruberi</name>
    <name type="common">Amoeba</name>
    <dbReference type="NCBI Taxonomy" id="5762"/>
    <lineage>
        <taxon>Eukaryota</taxon>
        <taxon>Discoba</taxon>
        <taxon>Heterolobosea</taxon>
        <taxon>Tetramitia</taxon>
        <taxon>Eutetramitia</taxon>
        <taxon>Vahlkampfiidae</taxon>
        <taxon>Naegleria</taxon>
    </lineage>
</organism>
<dbReference type="InParanoid" id="D2VJ78"/>
<keyword evidence="3" id="KW-1185">Reference proteome</keyword>
<dbReference type="OrthoDB" id="10434357at2759"/>
<feature type="compositionally biased region" description="Basic and acidic residues" evidence="1">
    <location>
        <begin position="861"/>
        <end position="870"/>
    </location>
</feature>
<dbReference type="AlphaFoldDB" id="D2VJ78"/>
<dbReference type="EMBL" id="GG738875">
    <property type="protein sequence ID" value="EFC43232.1"/>
    <property type="molecule type" value="Genomic_DNA"/>
</dbReference>
<feature type="compositionally biased region" description="Acidic residues" evidence="1">
    <location>
        <begin position="812"/>
        <end position="843"/>
    </location>
</feature>